<accession>A0A9R1WC63</accession>
<feature type="compositionally biased region" description="Low complexity" evidence="1">
    <location>
        <begin position="1"/>
        <end position="16"/>
    </location>
</feature>
<dbReference type="PANTHER" id="PTHR46951">
    <property type="entry name" value="BED-TYPE DOMAIN-CONTAINING PROTEIN"/>
    <property type="match status" value="1"/>
</dbReference>
<proteinExistence type="predicted"/>
<name>A0A9R1WC63_LACSA</name>
<evidence type="ECO:0000313" key="3">
    <source>
        <dbReference type="Proteomes" id="UP000235145"/>
    </source>
</evidence>
<gene>
    <name evidence="2" type="ORF">LSAT_V11C200061750</name>
</gene>
<feature type="region of interest" description="Disordered" evidence="1">
    <location>
        <begin position="1"/>
        <end position="20"/>
    </location>
</feature>
<keyword evidence="3" id="KW-1185">Reference proteome</keyword>
<dbReference type="AlphaFoldDB" id="A0A9R1WC63"/>
<feature type="compositionally biased region" description="Polar residues" evidence="1">
    <location>
        <begin position="112"/>
        <end position="122"/>
    </location>
</feature>
<dbReference type="Proteomes" id="UP000235145">
    <property type="component" value="Unassembled WGS sequence"/>
</dbReference>
<dbReference type="EMBL" id="NBSK02000002">
    <property type="protein sequence ID" value="KAJ0220182.1"/>
    <property type="molecule type" value="Genomic_DNA"/>
</dbReference>
<feature type="region of interest" description="Disordered" evidence="1">
    <location>
        <begin position="89"/>
        <end position="122"/>
    </location>
</feature>
<comment type="caution">
    <text evidence="2">The sequence shown here is derived from an EMBL/GenBank/DDBJ whole genome shotgun (WGS) entry which is preliminary data.</text>
</comment>
<protein>
    <recommendedName>
        <fullName evidence="4">BED-type domain-containing protein</fullName>
    </recommendedName>
</protein>
<dbReference type="PANTHER" id="PTHR46951:SF2">
    <property type="entry name" value="BED-TYPE DOMAIN-CONTAINING PROTEIN"/>
    <property type="match status" value="1"/>
</dbReference>
<reference evidence="2 3" key="1">
    <citation type="journal article" date="2017" name="Nat. Commun.">
        <title>Genome assembly with in vitro proximity ligation data and whole-genome triplication in lettuce.</title>
        <authorList>
            <person name="Reyes-Chin-Wo S."/>
            <person name="Wang Z."/>
            <person name="Yang X."/>
            <person name="Kozik A."/>
            <person name="Arikit S."/>
            <person name="Song C."/>
            <person name="Xia L."/>
            <person name="Froenicke L."/>
            <person name="Lavelle D.O."/>
            <person name="Truco M.J."/>
            <person name="Xia R."/>
            <person name="Zhu S."/>
            <person name="Xu C."/>
            <person name="Xu H."/>
            <person name="Xu X."/>
            <person name="Cox K."/>
            <person name="Korf I."/>
            <person name="Meyers B.C."/>
            <person name="Michelmore R.W."/>
        </authorList>
    </citation>
    <scope>NUCLEOTIDE SEQUENCE [LARGE SCALE GENOMIC DNA]</scope>
    <source>
        <strain evidence="3">cv. Salinas</strain>
        <tissue evidence="2">Seedlings</tissue>
    </source>
</reference>
<organism evidence="2 3">
    <name type="scientific">Lactuca sativa</name>
    <name type="common">Garden lettuce</name>
    <dbReference type="NCBI Taxonomy" id="4236"/>
    <lineage>
        <taxon>Eukaryota</taxon>
        <taxon>Viridiplantae</taxon>
        <taxon>Streptophyta</taxon>
        <taxon>Embryophyta</taxon>
        <taxon>Tracheophyta</taxon>
        <taxon>Spermatophyta</taxon>
        <taxon>Magnoliopsida</taxon>
        <taxon>eudicotyledons</taxon>
        <taxon>Gunneridae</taxon>
        <taxon>Pentapetalae</taxon>
        <taxon>asterids</taxon>
        <taxon>campanulids</taxon>
        <taxon>Asterales</taxon>
        <taxon>Asteraceae</taxon>
        <taxon>Cichorioideae</taxon>
        <taxon>Cichorieae</taxon>
        <taxon>Lactucinae</taxon>
        <taxon>Lactuca</taxon>
    </lineage>
</organism>
<sequence length="122" mass="13435">MASGSQQQSQTPSNSSANTNVRTKTYIGWDYATMGKKECICNVCQKLIGGGGINRFKKHLAGIKGEVVSSLKVPPEVRFTIKGNLIEHAQKDKHTNTHTISDDDDEEMEEAQIQNVKARSTK</sequence>
<evidence type="ECO:0000313" key="2">
    <source>
        <dbReference type="EMBL" id="KAJ0220182.1"/>
    </source>
</evidence>
<evidence type="ECO:0000256" key="1">
    <source>
        <dbReference type="SAM" id="MobiDB-lite"/>
    </source>
</evidence>
<evidence type="ECO:0008006" key="4">
    <source>
        <dbReference type="Google" id="ProtNLM"/>
    </source>
</evidence>